<keyword evidence="11" id="KW-1185">Reference proteome</keyword>
<dbReference type="Pfam" id="PF07963">
    <property type="entry name" value="N_methyl"/>
    <property type="match status" value="1"/>
</dbReference>
<evidence type="ECO:0000256" key="8">
    <source>
        <dbReference type="SAM" id="Phobius"/>
    </source>
</evidence>
<evidence type="ECO:0000256" key="6">
    <source>
        <dbReference type="ARBA" id="ARBA00022989"/>
    </source>
</evidence>
<evidence type="ECO:0000256" key="3">
    <source>
        <dbReference type="ARBA" id="ARBA00022481"/>
    </source>
</evidence>
<dbReference type="InterPro" id="IPR012902">
    <property type="entry name" value="N_methyl_site"/>
</dbReference>
<evidence type="ECO:0000256" key="5">
    <source>
        <dbReference type="ARBA" id="ARBA00022692"/>
    </source>
</evidence>
<evidence type="ECO:0000256" key="4">
    <source>
        <dbReference type="ARBA" id="ARBA00022519"/>
    </source>
</evidence>
<dbReference type="Pfam" id="PF12019">
    <property type="entry name" value="GspH"/>
    <property type="match status" value="1"/>
</dbReference>
<dbReference type="EMBL" id="WNKU01000010">
    <property type="protein sequence ID" value="MTV49353.1"/>
    <property type="molecule type" value="Genomic_DNA"/>
</dbReference>
<dbReference type="AlphaFoldDB" id="A0A6I3SKD2"/>
<keyword evidence="5 8" id="KW-0812">Transmembrane</keyword>
<sequence>MPQYSATMRLPEVKRMNPKVSNSPMVQNVPNQLGFTLIEMTTVLCILGIVMAISGPILSKWYNLLLLNSAARQVQMDILEARDQTVKERRHYGLTFYSNDRSYEIFSLDDGKKRARVLPEGIQIKLTTLPIYSERPNTLVFALDGRSGRPPMGGTVMLTSDTNQQRFIIVSRNGRVRIDTVLPSGGIDS</sequence>
<evidence type="ECO:0000256" key="1">
    <source>
        <dbReference type="ARBA" id="ARBA00004377"/>
    </source>
</evidence>
<dbReference type="InterPro" id="IPR045584">
    <property type="entry name" value="Pilin-like"/>
</dbReference>
<dbReference type="Gene3D" id="3.55.40.10">
    <property type="entry name" value="minor pseudopilin epsh domain"/>
    <property type="match status" value="1"/>
</dbReference>
<dbReference type="SUPFAM" id="SSF54523">
    <property type="entry name" value="Pili subunits"/>
    <property type="match status" value="1"/>
</dbReference>
<dbReference type="GO" id="GO:0005886">
    <property type="term" value="C:plasma membrane"/>
    <property type="evidence" value="ECO:0007669"/>
    <property type="project" value="UniProtKB-SubCell"/>
</dbReference>
<feature type="domain" description="General secretion pathway GspH" evidence="9">
    <location>
        <begin position="70"/>
        <end position="174"/>
    </location>
</feature>
<dbReference type="NCBIfam" id="TIGR02532">
    <property type="entry name" value="IV_pilin_GFxxxE"/>
    <property type="match status" value="1"/>
</dbReference>
<name>A0A6I3SKD2_HELMO</name>
<dbReference type="GO" id="GO:0015628">
    <property type="term" value="P:protein secretion by the type II secretion system"/>
    <property type="evidence" value="ECO:0007669"/>
    <property type="project" value="InterPro"/>
</dbReference>
<organism evidence="10 11">
    <name type="scientific">Heliobacterium mobile</name>
    <name type="common">Heliobacillus mobilis</name>
    <dbReference type="NCBI Taxonomy" id="28064"/>
    <lineage>
        <taxon>Bacteria</taxon>
        <taxon>Bacillati</taxon>
        <taxon>Bacillota</taxon>
        <taxon>Clostridia</taxon>
        <taxon>Eubacteriales</taxon>
        <taxon>Heliobacteriaceae</taxon>
        <taxon>Heliobacterium</taxon>
    </lineage>
</organism>
<protein>
    <submittedName>
        <fullName evidence="10">Prepilin-type N-terminal cleavage/methylation domain-containing protein</fullName>
    </submittedName>
</protein>
<evidence type="ECO:0000313" key="10">
    <source>
        <dbReference type="EMBL" id="MTV49353.1"/>
    </source>
</evidence>
<comment type="caution">
    <text evidence="10">The sequence shown here is derived from an EMBL/GenBank/DDBJ whole genome shotgun (WGS) entry which is preliminary data.</text>
</comment>
<keyword evidence="4" id="KW-0997">Cell inner membrane</keyword>
<proteinExistence type="predicted"/>
<reference evidence="10 11" key="1">
    <citation type="submission" date="2019-11" db="EMBL/GenBank/DDBJ databases">
        <title>Whole-genome sequence of a the green, strictly anaerobic photosynthetic bacterium Heliobacillus mobilis DSM 6151.</title>
        <authorList>
            <person name="Kyndt J.A."/>
            <person name="Meyer T.E."/>
        </authorList>
    </citation>
    <scope>NUCLEOTIDE SEQUENCE [LARGE SCALE GENOMIC DNA]</scope>
    <source>
        <strain evidence="10 11">DSM 6151</strain>
    </source>
</reference>
<dbReference type="GO" id="GO:0015627">
    <property type="term" value="C:type II protein secretion system complex"/>
    <property type="evidence" value="ECO:0007669"/>
    <property type="project" value="InterPro"/>
</dbReference>
<keyword evidence="2" id="KW-1003">Cell membrane</keyword>
<evidence type="ECO:0000259" key="9">
    <source>
        <dbReference type="Pfam" id="PF12019"/>
    </source>
</evidence>
<evidence type="ECO:0000313" key="11">
    <source>
        <dbReference type="Proteomes" id="UP000430670"/>
    </source>
</evidence>
<accession>A0A6I3SKD2</accession>
<keyword evidence="7 8" id="KW-0472">Membrane</keyword>
<keyword evidence="3" id="KW-0488">Methylation</keyword>
<gene>
    <name evidence="10" type="ORF">GJ688_10225</name>
</gene>
<evidence type="ECO:0000256" key="7">
    <source>
        <dbReference type="ARBA" id="ARBA00023136"/>
    </source>
</evidence>
<feature type="transmembrane region" description="Helical" evidence="8">
    <location>
        <begin position="33"/>
        <end position="58"/>
    </location>
</feature>
<keyword evidence="6 8" id="KW-1133">Transmembrane helix</keyword>
<comment type="subcellular location">
    <subcellularLocation>
        <location evidence="1">Cell inner membrane</location>
        <topology evidence="1">Single-pass membrane protein</topology>
    </subcellularLocation>
</comment>
<dbReference type="Proteomes" id="UP000430670">
    <property type="component" value="Unassembled WGS sequence"/>
</dbReference>
<dbReference type="InterPro" id="IPR022346">
    <property type="entry name" value="T2SS_GspH"/>
</dbReference>
<evidence type="ECO:0000256" key="2">
    <source>
        <dbReference type="ARBA" id="ARBA00022475"/>
    </source>
</evidence>